<keyword evidence="1" id="KW-0812">Transmembrane</keyword>
<comment type="caution">
    <text evidence="2">The sequence shown here is derived from an EMBL/GenBank/DDBJ whole genome shotgun (WGS) entry which is preliminary data.</text>
</comment>
<gene>
    <name evidence="2" type="ORF">KSP40_PGU016887</name>
</gene>
<feature type="transmembrane region" description="Helical" evidence="1">
    <location>
        <begin position="13"/>
        <end position="38"/>
    </location>
</feature>
<evidence type="ECO:0000256" key="1">
    <source>
        <dbReference type="SAM" id="Phobius"/>
    </source>
</evidence>
<protein>
    <submittedName>
        <fullName evidence="2">Uncharacterized protein</fullName>
    </submittedName>
</protein>
<evidence type="ECO:0000313" key="3">
    <source>
        <dbReference type="Proteomes" id="UP001412067"/>
    </source>
</evidence>
<keyword evidence="1" id="KW-0472">Membrane</keyword>
<name>A0ABR2LFM8_9ASPA</name>
<reference evidence="2 3" key="1">
    <citation type="journal article" date="2022" name="Nat. Plants">
        <title>Genomes of leafy and leafless Platanthera orchids illuminate the evolution of mycoheterotrophy.</title>
        <authorList>
            <person name="Li M.H."/>
            <person name="Liu K.W."/>
            <person name="Li Z."/>
            <person name="Lu H.C."/>
            <person name="Ye Q.L."/>
            <person name="Zhang D."/>
            <person name="Wang J.Y."/>
            <person name="Li Y.F."/>
            <person name="Zhong Z.M."/>
            <person name="Liu X."/>
            <person name="Yu X."/>
            <person name="Liu D.K."/>
            <person name="Tu X.D."/>
            <person name="Liu B."/>
            <person name="Hao Y."/>
            <person name="Liao X.Y."/>
            <person name="Jiang Y.T."/>
            <person name="Sun W.H."/>
            <person name="Chen J."/>
            <person name="Chen Y.Q."/>
            <person name="Ai Y."/>
            <person name="Zhai J.W."/>
            <person name="Wu S.S."/>
            <person name="Zhou Z."/>
            <person name="Hsiao Y.Y."/>
            <person name="Wu W.L."/>
            <person name="Chen Y.Y."/>
            <person name="Lin Y.F."/>
            <person name="Hsu J.L."/>
            <person name="Li C.Y."/>
            <person name="Wang Z.W."/>
            <person name="Zhao X."/>
            <person name="Zhong W.Y."/>
            <person name="Ma X.K."/>
            <person name="Ma L."/>
            <person name="Huang J."/>
            <person name="Chen G.Z."/>
            <person name="Huang M.Z."/>
            <person name="Huang L."/>
            <person name="Peng D.H."/>
            <person name="Luo Y.B."/>
            <person name="Zou S.Q."/>
            <person name="Chen S.P."/>
            <person name="Lan S."/>
            <person name="Tsai W.C."/>
            <person name="Van de Peer Y."/>
            <person name="Liu Z.J."/>
        </authorList>
    </citation>
    <scope>NUCLEOTIDE SEQUENCE [LARGE SCALE GENOMIC DNA]</scope>
    <source>
        <strain evidence="2">Lor288</strain>
    </source>
</reference>
<dbReference type="EMBL" id="JBBWWR010000020">
    <property type="protein sequence ID" value="KAK8939841.1"/>
    <property type="molecule type" value="Genomic_DNA"/>
</dbReference>
<sequence length="190" mass="20844">MTALLHLPSTQSLLVRGALILFLLAIVVTIGFSIANVLRKKREAAERTVEIVLPGETVEKTVAVWGGIGEVLARKMRWSRRTEPVATEESGVGWQDVEAGGVMATTAGVRGGTSAAVSPLWQRRVLMGDRCQMPRFSGLILYDEAGRLLPRNSGKQVISQSYFPLLKLNAEEHCALHFILALYFLIQMNA</sequence>
<accession>A0ABR2LFM8</accession>
<dbReference type="Proteomes" id="UP001412067">
    <property type="component" value="Unassembled WGS sequence"/>
</dbReference>
<keyword evidence="3" id="KW-1185">Reference proteome</keyword>
<evidence type="ECO:0000313" key="2">
    <source>
        <dbReference type="EMBL" id="KAK8939841.1"/>
    </source>
</evidence>
<organism evidence="2 3">
    <name type="scientific">Platanthera guangdongensis</name>
    <dbReference type="NCBI Taxonomy" id="2320717"/>
    <lineage>
        <taxon>Eukaryota</taxon>
        <taxon>Viridiplantae</taxon>
        <taxon>Streptophyta</taxon>
        <taxon>Embryophyta</taxon>
        <taxon>Tracheophyta</taxon>
        <taxon>Spermatophyta</taxon>
        <taxon>Magnoliopsida</taxon>
        <taxon>Liliopsida</taxon>
        <taxon>Asparagales</taxon>
        <taxon>Orchidaceae</taxon>
        <taxon>Orchidoideae</taxon>
        <taxon>Orchideae</taxon>
        <taxon>Orchidinae</taxon>
        <taxon>Platanthera</taxon>
    </lineage>
</organism>
<dbReference type="PANTHER" id="PTHR33237:SF21">
    <property type="entry name" value="TRANSMEMBRANE PROTEIN"/>
    <property type="match status" value="1"/>
</dbReference>
<proteinExistence type="predicted"/>
<keyword evidence="1" id="KW-1133">Transmembrane helix</keyword>
<dbReference type="PANTHER" id="PTHR33237">
    <property type="entry name" value="F2P16.13 PROTEIN-RELATED"/>
    <property type="match status" value="1"/>
</dbReference>